<evidence type="ECO:0000313" key="2">
    <source>
        <dbReference type="EMBL" id="KAJ4394639.1"/>
    </source>
</evidence>
<protein>
    <submittedName>
        <fullName evidence="2">Uncharacterized protein</fullName>
    </submittedName>
</protein>
<evidence type="ECO:0000313" key="3">
    <source>
        <dbReference type="Proteomes" id="UP001140453"/>
    </source>
</evidence>
<dbReference type="EMBL" id="JAPEVB010000002">
    <property type="protein sequence ID" value="KAJ4394639.1"/>
    <property type="molecule type" value="Genomic_DNA"/>
</dbReference>
<feature type="compositionally biased region" description="Acidic residues" evidence="1">
    <location>
        <begin position="120"/>
        <end position="131"/>
    </location>
</feature>
<keyword evidence="3" id="KW-1185">Reference proteome</keyword>
<gene>
    <name evidence="2" type="ORF">N0V93_003858</name>
</gene>
<comment type="caution">
    <text evidence="2">The sequence shown here is derived from an EMBL/GenBank/DDBJ whole genome shotgun (WGS) entry which is preliminary data.</text>
</comment>
<name>A0A9W8YXF9_9PEZI</name>
<organism evidence="2 3">
    <name type="scientific">Gnomoniopsis smithogilvyi</name>
    <dbReference type="NCBI Taxonomy" id="1191159"/>
    <lineage>
        <taxon>Eukaryota</taxon>
        <taxon>Fungi</taxon>
        <taxon>Dikarya</taxon>
        <taxon>Ascomycota</taxon>
        <taxon>Pezizomycotina</taxon>
        <taxon>Sordariomycetes</taxon>
        <taxon>Sordariomycetidae</taxon>
        <taxon>Diaporthales</taxon>
        <taxon>Gnomoniaceae</taxon>
        <taxon>Gnomoniopsis</taxon>
    </lineage>
</organism>
<dbReference type="Proteomes" id="UP001140453">
    <property type="component" value="Unassembled WGS sequence"/>
</dbReference>
<feature type="region of interest" description="Disordered" evidence="1">
    <location>
        <begin position="115"/>
        <end position="155"/>
    </location>
</feature>
<dbReference type="OrthoDB" id="10666052at2759"/>
<reference evidence="2" key="1">
    <citation type="submission" date="2022-10" db="EMBL/GenBank/DDBJ databases">
        <title>Tapping the CABI collections for fungal endophytes: first genome assemblies for Collariella, Neodidymelliopsis, Ascochyta clinopodiicola, Didymella pomorum, Didymosphaeria variabile, Neocosmospora piperis and Neocucurbitaria cava.</title>
        <authorList>
            <person name="Hill R."/>
        </authorList>
    </citation>
    <scope>NUCLEOTIDE SEQUENCE</scope>
    <source>
        <strain evidence="2">IMI 355082</strain>
    </source>
</reference>
<evidence type="ECO:0000256" key="1">
    <source>
        <dbReference type="SAM" id="MobiDB-lite"/>
    </source>
</evidence>
<proteinExistence type="predicted"/>
<accession>A0A9W8YXF9</accession>
<dbReference type="AlphaFoldDB" id="A0A9W8YXF9"/>
<sequence length="304" mass="34004">MPPSWRQRYGQKTMTDMEKLRRAVACTGRDEAGIPEQSWSGKVRQMDSILETIVCRVSGDELLETDCQMGGKWELHVEDEYRQNTAGVYPAEVIRPGHTLQIEIAKYFRGQLHEDYPPVFDDDSEDTDVEGEAGSNFPSSDKDSGAEANDQAPFDAPETLSNARQLKGDTFQHGSPSSSSSEACVVADDLDAEQDRLAAVFADFPTCINMTKHLSGIDDEHYGLLAIIQDAAWSQISGESLTARVRQWIADFTINNAIVRNGNHSENMATSDSHIWLFATPGYEFICNTVTLHVWYRRRPAKQH</sequence>